<sequence>MRGTAKASDTARPTSELITLIVLAMIALGFSLQQSLVVPALTTIQRDLGASETATTWLVTGFLLSSSVATPIIGRLGDMFGRKRVLLLSLAVLAAGTALAGVATSIGVLVAARILQGLAGAIVPLSFGIVRDEMPAHRVPGSIGIISALLAVGAALGIVFSGPIVTSLGVTWLFWLPMATLVPTIIATVRYIPRSDTGAREPIDILGGLLLTAWLVCLLVAVSQAASWGWAGRRTLVLFAAAVVFFALWITVELRSSIPLIDVRLLRERTVATVNVISFTVGFTMQSLFTFVTRFVQLPESTGFGLGVRGSHAGLIVLPWSLGAFITGLISGRLAARFGSKRALVIGSIISVPPSLLLAFGNHSLVWIGLAMAATGVGTGFITAAMPAILMSYAPPSQTGVAAGMNQNIRTIGGAIGTQVIAAIIASSVVPKESLYEAAFLTVGGVCLLGVVAAFAVPTTHRRDGPGMRSRRDLAPQAGATRP</sequence>
<feature type="transmembrane region" description="Helical" evidence="6">
    <location>
        <begin position="366"/>
        <end position="390"/>
    </location>
</feature>
<dbReference type="AlphaFoldDB" id="A0A6J7GYD0"/>
<protein>
    <submittedName>
        <fullName evidence="10">Unannotated protein</fullName>
    </submittedName>
</protein>
<dbReference type="EMBL" id="CAFBMH010000044">
    <property type="protein sequence ID" value="CAB4909300.1"/>
    <property type="molecule type" value="Genomic_DNA"/>
</dbReference>
<evidence type="ECO:0000259" key="7">
    <source>
        <dbReference type="PROSITE" id="PS50850"/>
    </source>
</evidence>
<feature type="transmembrane region" description="Helical" evidence="6">
    <location>
        <begin position="85"/>
        <end position="104"/>
    </location>
</feature>
<name>A0A6J7GYD0_9ZZZZ</name>
<evidence type="ECO:0000313" key="11">
    <source>
        <dbReference type="EMBL" id="CAB4975510.1"/>
    </source>
</evidence>
<accession>A0A6J7GYD0</accession>
<proteinExistence type="predicted"/>
<feature type="transmembrane region" description="Helical" evidence="6">
    <location>
        <begin position="312"/>
        <end position="331"/>
    </location>
</feature>
<keyword evidence="4 6" id="KW-0472">Membrane</keyword>
<feature type="transmembrane region" description="Helical" evidence="6">
    <location>
        <begin position="411"/>
        <end position="430"/>
    </location>
</feature>
<dbReference type="PANTHER" id="PTHR42718:SF35">
    <property type="entry name" value="BLL0718 PROTEIN"/>
    <property type="match status" value="1"/>
</dbReference>
<dbReference type="Pfam" id="PF07690">
    <property type="entry name" value="MFS_1"/>
    <property type="match status" value="1"/>
</dbReference>
<feature type="transmembrane region" description="Helical" evidence="6">
    <location>
        <begin position="436"/>
        <end position="459"/>
    </location>
</feature>
<feature type="transmembrane region" description="Helical" evidence="6">
    <location>
        <begin position="272"/>
        <end position="292"/>
    </location>
</feature>
<feature type="transmembrane region" description="Helical" evidence="6">
    <location>
        <begin position="20"/>
        <end position="42"/>
    </location>
</feature>
<feature type="transmembrane region" description="Helical" evidence="6">
    <location>
        <begin position="110"/>
        <end position="130"/>
    </location>
</feature>
<evidence type="ECO:0000256" key="3">
    <source>
        <dbReference type="ARBA" id="ARBA00022989"/>
    </source>
</evidence>
<evidence type="ECO:0000313" key="9">
    <source>
        <dbReference type="EMBL" id="CAB4812484.1"/>
    </source>
</evidence>
<dbReference type="GO" id="GO:0016020">
    <property type="term" value="C:membrane"/>
    <property type="evidence" value="ECO:0007669"/>
    <property type="project" value="UniProtKB-SubCell"/>
</dbReference>
<evidence type="ECO:0000256" key="1">
    <source>
        <dbReference type="ARBA" id="ARBA00004141"/>
    </source>
</evidence>
<feature type="transmembrane region" description="Helical" evidence="6">
    <location>
        <begin position="236"/>
        <end position="252"/>
    </location>
</feature>
<feature type="transmembrane region" description="Helical" evidence="6">
    <location>
        <begin position="205"/>
        <end position="230"/>
    </location>
</feature>
<evidence type="ECO:0000256" key="2">
    <source>
        <dbReference type="ARBA" id="ARBA00022692"/>
    </source>
</evidence>
<feature type="transmembrane region" description="Helical" evidence="6">
    <location>
        <begin position="54"/>
        <end position="73"/>
    </location>
</feature>
<keyword evidence="2 6" id="KW-0812">Transmembrane</keyword>
<evidence type="ECO:0000256" key="6">
    <source>
        <dbReference type="SAM" id="Phobius"/>
    </source>
</evidence>
<organism evidence="10">
    <name type="scientific">freshwater metagenome</name>
    <dbReference type="NCBI Taxonomy" id="449393"/>
    <lineage>
        <taxon>unclassified sequences</taxon>
        <taxon>metagenomes</taxon>
        <taxon>ecological metagenomes</taxon>
    </lineage>
</organism>
<evidence type="ECO:0000256" key="4">
    <source>
        <dbReference type="ARBA" id="ARBA00023136"/>
    </source>
</evidence>
<dbReference type="GO" id="GO:0022857">
    <property type="term" value="F:transmembrane transporter activity"/>
    <property type="evidence" value="ECO:0007669"/>
    <property type="project" value="InterPro"/>
</dbReference>
<keyword evidence="3 6" id="KW-1133">Transmembrane helix</keyword>
<feature type="compositionally biased region" description="Basic and acidic residues" evidence="5">
    <location>
        <begin position="462"/>
        <end position="474"/>
    </location>
</feature>
<dbReference type="Gene3D" id="1.20.1720.10">
    <property type="entry name" value="Multidrug resistance protein D"/>
    <property type="match status" value="1"/>
</dbReference>
<evidence type="ECO:0000256" key="5">
    <source>
        <dbReference type="SAM" id="MobiDB-lite"/>
    </source>
</evidence>
<evidence type="ECO:0000313" key="10">
    <source>
        <dbReference type="EMBL" id="CAB4909300.1"/>
    </source>
</evidence>
<dbReference type="InterPro" id="IPR036259">
    <property type="entry name" value="MFS_trans_sf"/>
</dbReference>
<dbReference type="InterPro" id="IPR011701">
    <property type="entry name" value="MFS"/>
</dbReference>
<feature type="region of interest" description="Disordered" evidence="5">
    <location>
        <begin position="462"/>
        <end position="483"/>
    </location>
</feature>
<dbReference type="CDD" id="cd17504">
    <property type="entry name" value="MFS_MMR_MDR_like"/>
    <property type="match status" value="1"/>
</dbReference>
<reference evidence="10" key="1">
    <citation type="submission" date="2020-05" db="EMBL/GenBank/DDBJ databases">
        <authorList>
            <person name="Chiriac C."/>
            <person name="Salcher M."/>
            <person name="Ghai R."/>
            <person name="Kavagutti S V."/>
        </authorList>
    </citation>
    <scope>NUCLEOTIDE SEQUENCE</scope>
</reference>
<dbReference type="PROSITE" id="PS50850">
    <property type="entry name" value="MFS"/>
    <property type="match status" value="1"/>
</dbReference>
<comment type="subcellular location">
    <subcellularLocation>
        <location evidence="1">Membrane</location>
        <topology evidence="1">Multi-pass membrane protein</topology>
    </subcellularLocation>
</comment>
<gene>
    <name evidence="8" type="ORF">UFOPK2754_01196</name>
    <name evidence="9" type="ORF">UFOPK3139_00083</name>
    <name evidence="10" type="ORF">UFOPK3543_01378</name>
    <name evidence="11" type="ORF">UFOPK3967_00028</name>
</gene>
<dbReference type="EMBL" id="CAFABA010000002">
    <property type="protein sequence ID" value="CAB4812484.1"/>
    <property type="molecule type" value="Genomic_DNA"/>
</dbReference>
<feature type="transmembrane region" description="Helical" evidence="6">
    <location>
        <begin position="343"/>
        <end position="360"/>
    </location>
</feature>
<dbReference type="EMBL" id="CAEZYR010000037">
    <property type="protein sequence ID" value="CAB4741365.1"/>
    <property type="molecule type" value="Genomic_DNA"/>
</dbReference>
<feature type="transmembrane region" description="Helical" evidence="6">
    <location>
        <begin position="142"/>
        <end position="166"/>
    </location>
</feature>
<feature type="transmembrane region" description="Helical" evidence="6">
    <location>
        <begin position="172"/>
        <end position="193"/>
    </location>
</feature>
<dbReference type="Gene3D" id="1.20.1250.20">
    <property type="entry name" value="MFS general substrate transporter like domains"/>
    <property type="match status" value="1"/>
</dbReference>
<dbReference type="InterPro" id="IPR020846">
    <property type="entry name" value="MFS_dom"/>
</dbReference>
<dbReference type="SUPFAM" id="SSF103473">
    <property type="entry name" value="MFS general substrate transporter"/>
    <property type="match status" value="1"/>
</dbReference>
<feature type="domain" description="Major facilitator superfamily (MFS) profile" evidence="7">
    <location>
        <begin position="19"/>
        <end position="462"/>
    </location>
</feature>
<dbReference type="EMBL" id="CAFBOS010000001">
    <property type="protein sequence ID" value="CAB4975510.1"/>
    <property type="molecule type" value="Genomic_DNA"/>
</dbReference>
<evidence type="ECO:0000313" key="8">
    <source>
        <dbReference type="EMBL" id="CAB4741365.1"/>
    </source>
</evidence>
<dbReference type="PANTHER" id="PTHR42718">
    <property type="entry name" value="MAJOR FACILITATOR SUPERFAMILY MULTIDRUG TRANSPORTER MFSC"/>
    <property type="match status" value="1"/>
</dbReference>